<dbReference type="InterPro" id="IPR051690">
    <property type="entry name" value="PseI-like"/>
</dbReference>
<evidence type="ECO:0000259" key="1">
    <source>
        <dbReference type="Pfam" id="PF03102"/>
    </source>
</evidence>
<dbReference type="Gene3D" id="3.20.20.70">
    <property type="entry name" value="Aldolase class I"/>
    <property type="match status" value="1"/>
</dbReference>
<dbReference type="PANTHER" id="PTHR42966">
    <property type="entry name" value="N-ACETYLNEURAMINATE SYNTHASE"/>
    <property type="match status" value="1"/>
</dbReference>
<organism evidence="2">
    <name type="scientific">viral metagenome</name>
    <dbReference type="NCBI Taxonomy" id="1070528"/>
    <lineage>
        <taxon>unclassified sequences</taxon>
        <taxon>metagenomes</taxon>
        <taxon>organismal metagenomes</taxon>
    </lineage>
</organism>
<feature type="domain" description="PseI/NeuA/B-like" evidence="1">
    <location>
        <begin position="24"/>
        <end position="238"/>
    </location>
</feature>
<dbReference type="InterPro" id="IPR013132">
    <property type="entry name" value="PseI/NeuA/B-like_N"/>
</dbReference>
<name>A0A6M3J4T4_9ZZZZ</name>
<dbReference type="EMBL" id="MT141520">
    <property type="protein sequence ID" value="QJA64498.1"/>
    <property type="molecule type" value="Genomic_DNA"/>
</dbReference>
<dbReference type="GO" id="GO:0016051">
    <property type="term" value="P:carbohydrate biosynthetic process"/>
    <property type="evidence" value="ECO:0007669"/>
    <property type="project" value="InterPro"/>
</dbReference>
<sequence>MDNNVNVIAECGINFDSIETACRMIAYAKTAEAKFVKFQLFNKETIKDSPVKDRLEPLILTESDIETLRNCATENEVGFILTPMYMEAVELAAKHCDYIKIRYADHDNEELINKALDTGKTLLISVPIKPIGAMMYHLRIRYLYCLPSYPPKPEDFDIDLASTCQGVSLHYPHTLFDLAYAVDRCYEECFIEKHVEPDMIPGWANDGLTINFKPIDHAVSITFEQLRIFTEQLKLIEQMRRKPKI</sequence>
<gene>
    <name evidence="2" type="ORF">MM415B00496_0056</name>
</gene>
<protein>
    <submittedName>
        <fullName evidence="2">Putative N-acetylneuraminate synthase</fullName>
    </submittedName>
</protein>
<dbReference type="PANTHER" id="PTHR42966:SF1">
    <property type="entry name" value="SIALIC ACID SYNTHASE"/>
    <property type="match status" value="1"/>
</dbReference>
<accession>A0A6M3J4T4</accession>
<proteinExistence type="predicted"/>
<reference evidence="2" key="1">
    <citation type="submission" date="2020-03" db="EMBL/GenBank/DDBJ databases">
        <title>The deep terrestrial virosphere.</title>
        <authorList>
            <person name="Holmfeldt K."/>
            <person name="Nilsson E."/>
            <person name="Simone D."/>
            <person name="Lopez-Fernandez M."/>
            <person name="Wu X."/>
            <person name="de Brujin I."/>
            <person name="Lundin D."/>
            <person name="Andersson A."/>
            <person name="Bertilsson S."/>
            <person name="Dopson M."/>
        </authorList>
    </citation>
    <scope>NUCLEOTIDE SEQUENCE</scope>
    <source>
        <strain evidence="2">MM415B00496</strain>
    </source>
</reference>
<dbReference type="Pfam" id="PF03102">
    <property type="entry name" value="NeuB"/>
    <property type="match status" value="1"/>
</dbReference>
<dbReference type="GO" id="GO:0047444">
    <property type="term" value="F:N-acylneuraminate-9-phosphate synthase activity"/>
    <property type="evidence" value="ECO:0007669"/>
    <property type="project" value="TreeGrafter"/>
</dbReference>
<dbReference type="InterPro" id="IPR013785">
    <property type="entry name" value="Aldolase_TIM"/>
</dbReference>
<dbReference type="SUPFAM" id="SSF51569">
    <property type="entry name" value="Aldolase"/>
    <property type="match status" value="1"/>
</dbReference>
<dbReference type="AlphaFoldDB" id="A0A6M3J4T4"/>
<evidence type="ECO:0000313" key="2">
    <source>
        <dbReference type="EMBL" id="QJA64498.1"/>
    </source>
</evidence>